<gene>
    <name evidence="1" type="ORF">ACOLOM_LOCUS1917</name>
</gene>
<evidence type="ECO:0000313" key="1">
    <source>
        <dbReference type="EMBL" id="CAG8479149.1"/>
    </source>
</evidence>
<organism evidence="1 2">
    <name type="scientific">Acaulospora colombiana</name>
    <dbReference type="NCBI Taxonomy" id="27376"/>
    <lineage>
        <taxon>Eukaryota</taxon>
        <taxon>Fungi</taxon>
        <taxon>Fungi incertae sedis</taxon>
        <taxon>Mucoromycota</taxon>
        <taxon>Glomeromycotina</taxon>
        <taxon>Glomeromycetes</taxon>
        <taxon>Diversisporales</taxon>
        <taxon>Acaulosporaceae</taxon>
        <taxon>Acaulospora</taxon>
    </lineage>
</organism>
<accession>A0ACA9KMI8</accession>
<protein>
    <submittedName>
        <fullName evidence="1">9307_t:CDS:1</fullName>
    </submittedName>
</protein>
<comment type="caution">
    <text evidence="1">The sequence shown here is derived from an EMBL/GenBank/DDBJ whole genome shotgun (WGS) entry which is preliminary data.</text>
</comment>
<keyword evidence="2" id="KW-1185">Reference proteome</keyword>
<reference evidence="1" key="1">
    <citation type="submission" date="2021-06" db="EMBL/GenBank/DDBJ databases">
        <authorList>
            <person name="Kallberg Y."/>
            <person name="Tangrot J."/>
            <person name="Rosling A."/>
        </authorList>
    </citation>
    <scope>NUCLEOTIDE SEQUENCE</scope>
    <source>
        <strain evidence="1">CL356</strain>
    </source>
</reference>
<dbReference type="EMBL" id="CAJVPT010002317">
    <property type="protein sequence ID" value="CAG8479149.1"/>
    <property type="molecule type" value="Genomic_DNA"/>
</dbReference>
<evidence type="ECO:0000313" key="2">
    <source>
        <dbReference type="Proteomes" id="UP000789525"/>
    </source>
</evidence>
<feature type="non-terminal residue" evidence="1">
    <location>
        <position position="53"/>
    </location>
</feature>
<dbReference type="Proteomes" id="UP000789525">
    <property type="component" value="Unassembled WGS sequence"/>
</dbReference>
<proteinExistence type="predicted"/>
<sequence length="53" mass="5852">MSEVDKLVKKALNLPRGFCVKDVHTQIQERHLISSNITLRGGTDISIGTSDND</sequence>
<name>A0ACA9KMI8_9GLOM</name>